<reference evidence="3" key="1">
    <citation type="journal article" date="2019" name="Int. J. Syst. Evol. Microbiol.">
        <title>The Global Catalogue of Microorganisms (GCM) 10K type strain sequencing project: providing services to taxonomists for standard genome sequencing and annotation.</title>
        <authorList>
            <consortium name="The Broad Institute Genomics Platform"/>
            <consortium name="The Broad Institute Genome Sequencing Center for Infectious Disease"/>
            <person name="Wu L."/>
            <person name="Ma J."/>
        </authorList>
    </citation>
    <scope>NUCLEOTIDE SEQUENCE [LARGE SCALE GENOMIC DNA]</scope>
    <source>
        <strain evidence="3">JCM 17225</strain>
    </source>
</reference>
<accession>A0ABP7UKH5</accession>
<comment type="caution">
    <text evidence="2">The sequence shown here is derived from an EMBL/GenBank/DDBJ whole genome shotgun (WGS) entry which is preliminary data.</text>
</comment>
<evidence type="ECO:0000256" key="1">
    <source>
        <dbReference type="SAM" id="MobiDB-lite"/>
    </source>
</evidence>
<evidence type="ECO:0000313" key="2">
    <source>
        <dbReference type="EMBL" id="GAA4045996.1"/>
    </source>
</evidence>
<protein>
    <submittedName>
        <fullName evidence="2">Uncharacterized protein</fullName>
    </submittedName>
</protein>
<organism evidence="2 3">
    <name type="scientific">Hymenobacter glaciei</name>
    <dbReference type="NCBI Taxonomy" id="877209"/>
    <lineage>
        <taxon>Bacteria</taxon>
        <taxon>Pseudomonadati</taxon>
        <taxon>Bacteroidota</taxon>
        <taxon>Cytophagia</taxon>
        <taxon>Cytophagales</taxon>
        <taxon>Hymenobacteraceae</taxon>
        <taxon>Hymenobacter</taxon>
    </lineage>
</organism>
<gene>
    <name evidence="2" type="ORF">GCM10022409_35060</name>
</gene>
<proteinExistence type="predicted"/>
<sequence>MLLGASLLGLTLLTGCPQTPTQIPPQSQPQPSESRELLPFTGADAQIAHELSYDEELASDTIEHPNAQELRARAKAWALSNLQFIRDYERTARAKHTIIDRNTPGISTNAPMDHHDLVTYRTWLDYRAAVFRSIDSLRALK</sequence>
<feature type="region of interest" description="Disordered" evidence="1">
    <location>
        <begin position="18"/>
        <end position="38"/>
    </location>
</feature>
<dbReference type="Proteomes" id="UP001501469">
    <property type="component" value="Unassembled WGS sequence"/>
</dbReference>
<name>A0ABP7UKH5_9BACT</name>
<keyword evidence="3" id="KW-1185">Reference proteome</keyword>
<dbReference type="EMBL" id="BAABDK010000028">
    <property type="protein sequence ID" value="GAA4045996.1"/>
    <property type="molecule type" value="Genomic_DNA"/>
</dbReference>
<evidence type="ECO:0000313" key="3">
    <source>
        <dbReference type="Proteomes" id="UP001501469"/>
    </source>
</evidence>